<evidence type="ECO:0000313" key="2">
    <source>
        <dbReference type="Proteomes" id="UP000050277"/>
    </source>
</evidence>
<gene>
    <name evidence="1" type="ORF">SE18_01835</name>
</gene>
<sequence>MRWNAALTSLETWHELRQASHINQAALIALIQTINSYKHQSSGWFVLALLINNWINDKLSMHQHFLSGIHANSIAHK</sequence>
<protein>
    <submittedName>
        <fullName evidence="1">Uncharacterized protein</fullName>
    </submittedName>
</protein>
<organism evidence="1 2">
    <name type="scientific">Herpetosiphon geysericola</name>
    <dbReference type="NCBI Taxonomy" id="70996"/>
    <lineage>
        <taxon>Bacteria</taxon>
        <taxon>Bacillati</taxon>
        <taxon>Chloroflexota</taxon>
        <taxon>Chloroflexia</taxon>
        <taxon>Herpetosiphonales</taxon>
        <taxon>Herpetosiphonaceae</taxon>
        <taxon>Herpetosiphon</taxon>
    </lineage>
</organism>
<dbReference type="AlphaFoldDB" id="A0A0P6Y1G5"/>
<dbReference type="Proteomes" id="UP000050277">
    <property type="component" value="Unassembled WGS sequence"/>
</dbReference>
<accession>A0A0P6Y1G5</accession>
<name>A0A0P6Y1G5_9CHLR</name>
<evidence type="ECO:0000313" key="1">
    <source>
        <dbReference type="EMBL" id="KPL91419.1"/>
    </source>
</evidence>
<comment type="caution">
    <text evidence="1">The sequence shown here is derived from an EMBL/GenBank/DDBJ whole genome shotgun (WGS) entry which is preliminary data.</text>
</comment>
<reference evidence="1 2" key="1">
    <citation type="submission" date="2015-07" db="EMBL/GenBank/DDBJ databases">
        <title>Whole genome sequence of Herpetosiphon geysericola DSM 7119.</title>
        <authorList>
            <person name="Hemp J."/>
            <person name="Ward L.M."/>
            <person name="Pace L.A."/>
            <person name="Fischer W.W."/>
        </authorList>
    </citation>
    <scope>NUCLEOTIDE SEQUENCE [LARGE SCALE GENOMIC DNA]</scope>
    <source>
        <strain evidence="1 2">DSM 7119</strain>
    </source>
</reference>
<dbReference type="EMBL" id="LGKP01000005">
    <property type="protein sequence ID" value="KPL91419.1"/>
    <property type="molecule type" value="Genomic_DNA"/>
</dbReference>
<dbReference type="STRING" id="70996.SE18_01835"/>
<proteinExistence type="predicted"/>
<keyword evidence="2" id="KW-1185">Reference proteome</keyword>